<gene>
    <name evidence="2" type="ORF">Clopa_1437</name>
</gene>
<dbReference type="OrthoDB" id="9968175at2"/>
<dbReference type="EMBL" id="CP003261">
    <property type="protein sequence ID" value="AGK96412.1"/>
    <property type="molecule type" value="Genomic_DNA"/>
</dbReference>
<organism evidence="2 3">
    <name type="scientific">Clostridium pasteurianum BC1</name>
    <dbReference type="NCBI Taxonomy" id="86416"/>
    <lineage>
        <taxon>Bacteria</taxon>
        <taxon>Bacillati</taxon>
        <taxon>Bacillota</taxon>
        <taxon>Clostridia</taxon>
        <taxon>Eubacteriales</taxon>
        <taxon>Clostridiaceae</taxon>
        <taxon>Clostridium</taxon>
    </lineage>
</organism>
<keyword evidence="1" id="KW-0472">Membrane</keyword>
<protein>
    <submittedName>
        <fullName evidence="2">Uncharacterized protein</fullName>
    </submittedName>
</protein>
<evidence type="ECO:0000313" key="2">
    <source>
        <dbReference type="EMBL" id="AGK96412.1"/>
    </source>
</evidence>
<sequence>MSQLMLNTRLLSIEKLLAIVFALTGLVFMFLRDKEENVSNATNSKEFLFCIFKAVVYLLLAQYIYRYYIKKSDIPIIDFFTFTLGIFEGLHNLLNSLGNWVVVIVKSFRGMFFSRN</sequence>
<accession>R4JZZ7</accession>
<keyword evidence="1" id="KW-0812">Transmembrane</keyword>
<dbReference type="PATRIC" id="fig|86416.3.peg.1436"/>
<evidence type="ECO:0000313" key="3">
    <source>
        <dbReference type="Proteomes" id="UP000013523"/>
    </source>
</evidence>
<dbReference type="KEGG" id="cpas:Clopa_1437"/>
<feature type="transmembrane region" description="Helical" evidence="1">
    <location>
        <begin position="12"/>
        <end position="31"/>
    </location>
</feature>
<dbReference type="HOGENOM" id="CLU_2092559_0_0_9"/>
<reference evidence="2 3" key="1">
    <citation type="submission" date="2012-01" db="EMBL/GenBank/DDBJ databases">
        <title>Complete sequence of chromosome of Clostridium pasteurianum BC1.</title>
        <authorList>
            <consortium name="US DOE Joint Genome Institute"/>
            <person name="Lucas S."/>
            <person name="Han J."/>
            <person name="Lapidus A."/>
            <person name="Cheng J.-F."/>
            <person name="Goodwin L."/>
            <person name="Pitluck S."/>
            <person name="Peters L."/>
            <person name="Mikhailova N."/>
            <person name="Teshima H."/>
            <person name="Detter J.C."/>
            <person name="Han C."/>
            <person name="Tapia R."/>
            <person name="Land M."/>
            <person name="Hauser L."/>
            <person name="Kyrpides N."/>
            <person name="Ivanova N."/>
            <person name="Pagani I."/>
            <person name="Dunn J."/>
            <person name="Taghavi S."/>
            <person name="Francis A."/>
            <person name="van der Lelie D."/>
            <person name="Woyke T."/>
        </authorList>
    </citation>
    <scope>NUCLEOTIDE SEQUENCE [LARGE SCALE GENOMIC DNA]</scope>
    <source>
        <strain evidence="2 3">BC1</strain>
    </source>
</reference>
<dbReference type="Proteomes" id="UP000013523">
    <property type="component" value="Chromosome"/>
</dbReference>
<keyword evidence="1" id="KW-1133">Transmembrane helix</keyword>
<dbReference type="RefSeq" id="WP_015614734.1">
    <property type="nucleotide sequence ID" value="NC_021182.1"/>
</dbReference>
<dbReference type="AlphaFoldDB" id="R4JZZ7"/>
<proteinExistence type="predicted"/>
<feature type="transmembrane region" description="Helical" evidence="1">
    <location>
        <begin position="46"/>
        <end position="65"/>
    </location>
</feature>
<keyword evidence="3" id="KW-1185">Reference proteome</keyword>
<evidence type="ECO:0000256" key="1">
    <source>
        <dbReference type="SAM" id="Phobius"/>
    </source>
</evidence>
<name>R4JZZ7_CLOPA</name>